<accession>A0A6A6N8M9</accession>
<sequence>MIRAPLLAKASEYKEKRIEGQEPEMERSEGENKHVEENSNSKDGSICGYESLHHLLSANLKPHLFKEVSRLLLGLNCGRALELVVLPESAKALSSEHDFDLQSDHVP</sequence>
<comment type="caution">
    <text evidence="2">The sequence shown here is derived from an EMBL/GenBank/DDBJ whole genome shotgun (WGS) entry which is preliminary data.</text>
</comment>
<evidence type="ECO:0000313" key="3">
    <source>
        <dbReference type="Proteomes" id="UP000467840"/>
    </source>
</evidence>
<feature type="compositionally biased region" description="Basic and acidic residues" evidence="1">
    <location>
        <begin position="13"/>
        <end position="40"/>
    </location>
</feature>
<proteinExistence type="predicted"/>
<feature type="region of interest" description="Disordered" evidence="1">
    <location>
        <begin position="13"/>
        <end position="43"/>
    </location>
</feature>
<organism evidence="2 3">
    <name type="scientific">Hevea brasiliensis</name>
    <name type="common">Para rubber tree</name>
    <name type="synonym">Siphonia brasiliensis</name>
    <dbReference type="NCBI Taxonomy" id="3981"/>
    <lineage>
        <taxon>Eukaryota</taxon>
        <taxon>Viridiplantae</taxon>
        <taxon>Streptophyta</taxon>
        <taxon>Embryophyta</taxon>
        <taxon>Tracheophyta</taxon>
        <taxon>Spermatophyta</taxon>
        <taxon>Magnoliopsida</taxon>
        <taxon>eudicotyledons</taxon>
        <taxon>Gunneridae</taxon>
        <taxon>Pentapetalae</taxon>
        <taxon>rosids</taxon>
        <taxon>fabids</taxon>
        <taxon>Malpighiales</taxon>
        <taxon>Euphorbiaceae</taxon>
        <taxon>Crotonoideae</taxon>
        <taxon>Micrandreae</taxon>
        <taxon>Hevea</taxon>
    </lineage>
</organism>
<dbReference type="AlphaFoldDB" id="A0A6A6N8M9"/>
<keyword evidence="3" id="KW-1185">Reference proteome</keyword>
<dbReference type="EMBL" id="JAAGAX010000003">
    <property type="protein sequence ID" value="KAF2320549.1"/>
    <property type="molecule type" value="Genomic_DNA"/>
</dbReference>
<name>A0A6A6N8M9_HEVBR</name>
<evidence type="ECO:0000256" key="1">
    <source>
        <dbReference type="SAM" id="MobiDB-lite"/>
    </source>
</evidence>
<protein>
    <submittedName>
        <fullName evidence="2">Uncharacterized protein</fullName>
    </submittedName>
</protein>
<evidence type="ECO:0000313" key="2">
    <source>
        <dbReference type="EMBL" id="KAF2320549.1"/>
    </source>
</evidence>
<gene>
    <name evidence="2" type="ORF">GH714_028199</name>
</gene>
<dbReference type="Proteomes" id="UP000467840">
    <property type="component" value="Chromosome 10"/>
</dbReference>
<reference evidence="2 3" key="1">
    <citation type="journal article" date="2020" name="Mol. Plant">
        <title>The Chromosome-Based Rubber Tree Genome Provides New Insights into Spurge Genome Evolution and Rubber Biosynthesis.</title>
        <authorList>
            <person name="Liu J."/>
            <person name="Shi C."/>
            <person name="Shi C.C."/>
            <person name="Li W."/>
            <person name="Zhang Q.J."/>
            <person name="Zhang Y."/>
            <person name="Li K."/>
            <person name="Lu H.F."/>
            <person name="Shi C."/>
            <person name="Zhu S.T."/>
            <person name="Xiao Z.Y."/>
            <person name="Nan H."/>
            <person name="Yue Y."/>
            <person name="Zhu X.G."/>
            <person name="Wu Y."/>
            <person name="Hong X.N."/>
            <person name="Fan G.Y."/>
            <person name="Tong Y."/>
            <person name="Zhang D."/>
            <person name="Mao C.L."/>
            <person name="Liu Y.L."/>
            <person name="Hao S.J."/>
            <person name="Liu W.Q."/>
            <person name="Lv M.Q."/>
            <person name="Zhang H.B."/>
            <person name="Liu Y."/>
            <person name="Hu-Tang G.R."/>
            <person name="Wang J.P."/>
            <person name="Wang J.H."/>
            <person name="Sun Y.H."/>
            <person name="Ni S.B."/>
            <person name="Chen W.B."/>
            <person name="Zhang X.C."/>
            <person name="Jiao Y.N."/>
            <person name="Eichler E.E."/>
            <person name="Li G.H."/>
            <person name="Liu X."/>
            <person name="Gao L.Z."/>
        </authorList>
    </citation>
    <scope>NUCLEOTIDE SEQUENCE [LARGE SCALE GENOMIC DNA]</scope>
    <source>
        <strain evidence="3">cv. GT1</strain>
        <tissue evidence="2">Leaf</tissue>
    </source>
</reference>